<proteinExistence type="predicted"/>
<protein>
    <submittedName>
        <fullName evidence="2">Str. FM013</fullName>
    </submittedName>
</protein>
<accession>A0A0G4PCX3</accession>
<name>A0A0G4PCX3_PENC3</name>
<dbReference type="EMBL" id="HG793144">
    <property type="protein sequence ID" value="CRL24176.1"/>
    <property type="molecule type" value="Genomic_DNA"/>
</dbReference>
<dbReference type="Proteomes" id="UP000053732">
    <property type="component" value="Unassembled WGS sequence"/>
</dbReference>
<gene>
    <name evidence="2" type="ORF">PCAMFM013_S011g000170</name>
</gene>
<reference evidence="2 3" key="1">
    <citation type="journal article" date="2014" name="Nat. Commun.">
        <title>Multiple recent horizontal transfers of a large genomic region in cheese making fungi.</title>
        <authorList>
            <person name="Cheeseman K."/>
            <person name="Ropars J."/>
            <person name="Renault P."/>
            <person name="Dupont J."/>
            <person name="Gouzy J."/>
            <person name="Branca A."/>
            <person name="Abraham A.L."/>
            <person name="Ceppi M."/>
            <person name="Conseiller E."/>
            <person name="Debuchy R."/>
            <person name="Malagnac F."/>
            <person name="Goarin A."/>
            <person name="Silar P."/>
            <person name="Lacoste S."/>
            <person name="Sallet E."/>
            <person name="Bensimon A."/>
            <person name="Giraud T."/>
            <person name="Brygoo Y."/>
        </authorList>
    </citation>
    <scope>NUCLEOTIDE SEQUENCE [LARGE SCALE GENOMIC DNA]</scope>
    <source>
        <strain evidence="3">FM 013</strain>
    </source>
</reference>
<evidence type="ECO:0000256" key="1">
    <source>
        <dbReference type="SAM" id="MobiDB-lite"/>
    </source>
</evidence>
<sequence length="51" mass="5704">MASASSPRPHGQPYGQHVKIDDRVAQPSMPLPKDGMTMWIALIWREGKGWS</sequence>
<evidence type="ECO:0000313" key="3">
    <source>
        <dbReference type="Proteomes" id="UP000053732"/>
    </source>
</evidence>
<evidence type="ECO:0000313" key="2">
    <source>
        <dbReference type="EMBL" id="CRL24176.1"/>
    </source>
</evidence>
<organism evidence="2 3">
    <name type="scientific">Penicillium camemberti (strain FM 013)</name>
    <dbReference type="NCBI Taxonomy" id="1429867"/>
    <lineage>
        <taxon>Eukaryota</taxon>
        <taxon>Fungi</taxon>
        <taxon>Dikarya</taxon>
        <taxon>Ascomycota</taxon>
        <taxon>Pezizomycotina</taxon>
        <taxon>Eurotiomycetes</taxon>
        <taxon>Eurotiomycetidae</taxon>
        <taxon>Eurotiales</taxon>
        <taxon>Aspergillaceae</taxon>
        <taxon>Penicillium</taxon>
    </lineage>
</organism>
<dbReference type="AlphaFoldDB" id="A0A0G4PCX3"/>
<keyword evidence="3" id="KW-1185">Reference proteome</keyword>
<feature type="region of interest" description="Disordered" evidence="1">
    <location>
        <begin position="1"/>
        <end position="29"/>
    </location>
</feature>